<sequence>MTEETAVRGRKAWSSPRTRALAAGCLVLAGAVGRWADQDGGLLWVARLFHHPLLFGVPAAGLLTAALIGAVRNPVVRVLAGVAFGLVLLMAFPLFLFALFELPREASDTAAPGRDDRSLVVVEGSAMIDPLWWVYVDEGRGPSTRRWQVGHFNGDAAENALAEASWEGPGRVRLVTGHAEDGTERVHLIDLDPETGRPSRTVTRG</sequence>
<protein>
    <submittedName>
        <fullName evidence="2">Uncharacterized protein</fullName>
    </submittedName>
</protein>
<dbReference type="RefSeq" id="WP_399616629.1">
    <property type="nucleotide sequence ID" value="NZ_JBITYT010000008.1"/>
</dbReference>
<dbReference type="Proteomes" id="UP001614391">
    <property type="component" value="Unassembled WGS sequence"/>
</dbReference>
<evidence type="ECO:0000313" key="2">
    <source>
        <dbReference type="EMBL" id="MFI9121648.1"/>
    </source>
</evidence>
<comment type="caution">
    <text evidence="2">The sequence shown here is derived from an EMBL/GenBank/DDBJ whole genome shotgun (WGS) entry which is preliminary data.</text>
</comment>
<keyword evidence="1" id="KW-0472">Membrane</keyword>
<evidence type="ECO:0000256" key="1">
    <source>
        <dbReference type="SAM" id="Phobius"/>
    </source>
</evidence>
<feature type="transmembrane region" description="Helical" evidence="1">
    <location>
        <begin position="78"/>
        <end position="100"/>
    </location>
</feature>
<reference evidence="2 3" key="1">
    <citation type="submission" date="2024-10" db="EMBL/GenBank/DDBJ databases">
        <title>The Natural Products Discovery Center: Release of the First 8490 Sequenced Strains for Exploring Actinobacteria Biosynthetic Diversity.</title>
        <authorList>
            <person name="Kalkreuter E."/>
            <person name="Kautsar S.A."/>
            <person name="Yang D."/>
            <person name="Bader C.D."/>
            <person name="Teijaro C.N."/>
            <person name="Fluegel L."/>
            <person name="Davis C.M."/>
            <person name="Simpson J.R."/>
            <person name="Lauterbach L."/>
            <person name="Steele A.D."/>
            <person name="Gui C."/>
            <person name="Meng S."/>
            <person name="Li G."/>
            <person name="Viehrig K."/>
            <person name="Ye F."/>
            <person name="Su P."/>
            <person name="Kiefer A.F."/>
            <person name="Nichols A."/>
            <person name="Cepeda A.J."/>
            <person name="Yan W."/>
            <person name="Fan B."/>
            <person name="Jiang Y."/>
            <person name="Adhikari A."/>
            <person name="Zheng C.-J."/>
            <person name="Schuster L."/>
            <person name="Cowan T.M."/>
            <person name="Smanski M.J."/>
            <person name="Chevrette M.G."/>
            <person name="De Carvalho L.P.S."/>
            <person name="Shen B."/>
        </authorList>
    </citation>
    <scope>NUCLEOTIDE SEQUENCE [LARGE SCALE GENOMIC DNA]</scope>
    <source>
        <strain evidence="2 3">NPDC053346</strain>
    </source>
</reference>
<keyword evidence="1" id="KW-0812">Transmembrane</keyword>
<keyword evidence="1" id="KW-1133">Transmembrane helix</keyword>
<keyword evidence="3" id="KW-1185">Reference proteome</keyword>
<proteinExistence type="predicted"/>
<accession>A0ABW8CVN9</accession>
<organism evidence="2 3">
    <name type="scientific">Streptomyces bikiniensis</name>
    <dbReference type="NCBI Taxonomy" id="1896"/>
    <lineage>
        <taxon>Bacteria</taxon>
        <taxon>Bacillati</taxon>
        <taxon>Actinomycetota</taxon>
        <taxon>Actinomycetes</taxon>
        <taxon>Kitasatosporales</taxon>
        <taxon>Streptomycetaceae</taxon>
        <taxon>Streptomyces</taxon>
    </lineage>
</organism>
<feature type="transmembrane region" description="Helical" evidence="1">
    <location>
        <begin position="52"/>
        <end position="71"/>
    </location>
</feature>
<dbReference type="EMBL" id="JBITYT010000008">
    <property type="protein sequence ID" value="MFI9121648.1"/>
    <property type="molecule type" value="Genomic_DNA"/>
</dbReference>
<evidence type="ECO:0000313" key="3">
    <source>
        <dbReference type="Proteomes" id="UP001614391"/>
    </source>
</evidence>
<name>A0ABW8CVN9_STRBI</name>
<gene>
    <name evidence="2" type="ORF">ACIGW0_19930</name>
</gene>